<dbReference type="CDD" id="cd17517">
    <property type="entry name" value="RMtype1_S_EcoKI_StySPI-TRD2-CR2_like"/>
    <property type="match status" value="1"/>
</dbReference>
<organism evidence="5 6">
    <name type="scientific">Vibrio lentus</name>
    <dbReference type="NCBI Taxonomy" id="136468"/>
    <lineage>
        <taxon>Bacteria</taxon>
        <taxon>Pseudomonadati</taxon>
        <taxon>Pseudomonadota</taxon>
        <taxon>Gammaproteobacteria</taxon>
        <taxon>Vibrionales</taxon>
        <taxon>Vibrionaceae</taxon>
        <taxon>Vibrio</taxon>
    </lineage>
</organism>
<dbReference type="Gene3D" id="3.90.220.20">
    <property type="entry name" value="DNA methylase specificity domains"/>
    <property type="match status" value="2"/>
</dbReference>
<comment type="similarity">
    <text evidence="1">Belongs to the type-I restriction system S methylase family.</text>
</comment>
<dbReference type="GO" id="GO:0003677">
    <property type="term" value="F:DNA binding"/>
    <property type="evidence" value="ECO:0007669"/>
    <property type="project" value="UniProtKB-KW"/>
</dbReference>
<keyword evidence="5" id="KW-0540">Nuclease</keyword>
<dbReference type="Pfam" id="PF01420">
    <property type="entry name" value="Methylase_S"/>
    <property type="match status" value="1"/>
</dbReference>
<evidence type="ECO:0000259" key="4">
    <source>
        <dbReference type="Pfam" id="PF01420"/>
    </source>
</evidence>
<dbReference type="Proteomes" id="UP000305840">
    <property type="component" value="Unassembled WGS sequence"/>
</dbReference>
<dbReference type="InterPro" id="IPR044946">
    <property type="entry name" value="Restrct_endonuc_typeI_TRD_sf"/>
</dbReference>
<comment type="caution">
    <text evidence="5">The sequence shown here is derived from an EMBL/GenBank/DDBJ whole genome shotgun (WGS) entry which is preliminary data.</text>
</comment>
<dbReference type="InterPro" id="IPR052021">
    <property type="entry name" value="Type-I_RS_S_subunit"/>
</dbReference>
<dbReference type="PANTHER" id="PTHR30408:SF13">
    <property type="entry name" value="TYPE I RESTRICTION ENZYME HINDI SPECIFICITY SUBUNIT"/>
    <property type="match status" value="1"/>
</dbReference>
<proteinExistence type="inferred from homology"/>
<dbReference type="PANTHER" id="PTHR30408">
    <property type="entry name" value="TYPE-1 RESTRICTION ENZYME ECOKI SPECIFICITY PROTEIN"/>
    <property type="match status" value="1"/>
</dbReference>
<dbReference type="GO" id="GO:0009307">
    <property type="term" value="P:DNA restriction-modification system"/>
    <property type="evidence" value="ECO:0007669"/>
    <property type="project" value="UniProtKB-KW"/>
</dbReference>
<evidence type="ECO:0000256" key="1">
    <source>
        <dbReference type="ARBA" id="ARBA00010923"/>
    </source>
</evidence>
<reference evidence="5 6" key="1">
    <citation type="submission" date="2019-04" db="EMBL/GenBank/DDBJ databases">
        <title>A reverse ecology approach based on a biological definition of microbial populations.</title>
        <authorList>
            <person name="Arevalo P."/>
            <person name="Vaninsberghe D."/>
            <person name="Elsherbini J."/>
            <person name="Gore J."/>
            <person name="Polz M."/>
        </authorList>
    </citation>
    <scope>NUCLEOTIDE SEQUENCE [LARGE SCALE GENOMIC DNA]</scope>
    <source>
        <strain evidence="5 6">10N.222.48.A1</strain>
    </source>
</reference>
<feature type="domain" description="Type I restriction modification DNA specificity" evidence="4">
    <location>
        <begin position="17"/>
        <end position="187"/>
    </location>
</feature>
<dbReference type="InterPro" id="IPR000055">
    <property type="entry name" value="Restrct_endonuc_typeI_TRD"/>
</dbReference>
<keyword evidence="3" id="KW-0238">DNA-binding</keyword>
<keyword evidence="5" id="KW-0255">Endonuclease</keyword>
<dbReference type="EMBL" id="SYVO01000109">
    <property type="protein sequence ID" value="TKG02122.1"/>
    <property type="molecule type" value="Genomic_DNA"/>
</dbReference>
<keyword evidence="5" id="KW-0378">Hydrolase</keyword>
<keyword evidence="2" id="KW-0680">Restriction system</keyword>
<accession>A0A4U2ELC2</accession>
<name>A0A4U2ELC2_9VIBR</name>
<dbReference type="SUPFAM" id="SSF116734">
    <property type="entry name" value="DNA methylase specificity domain"/>
    <property type="match status" value="2"/>
</dbReference>
<protein>
    <submittedName>
        <fullName evidence="5">Restriction endonuclease subunit S</fullName>
    </submittedName>
</protein>
<dbReference type="GO" id="GO:0004519">
    <property type="term" value="F:endonuclease activity"/>
    <property type="evidence" value="ECO:0007669"/>
    <property type="project" value="UniProtKB-KW"/>
</dbReference>
<gene>
    <name evidence="5" type="ORF">FCV91_23010</name>
</gene>
<evidence type="ECO:0000313" key="6">
    <source>
        <dbReference type="Proteomes" id="UP000305840"/>
    </source>
</evidence>
<dbReference type="AlphaFoldDB" id="A0A4U2ELC2"/>
<dbReference type="RefSeq" id="WP_136994761.1">
    <property type="nucleotide sequence ID" value="NZ_SYVO01000109.1"/>
</dbReference>
<sequence>MSQLNLVPTLRFTEFNSPWNLEKLGSFYTFKNGVNADKDQYGKGTKFINVLDVLQPYPITSDSIKGKVEVNEKTLEKNAVINGNLLFQRSSETREEVGTSNVYLGDRTVTFGGFVIRGTPVQQVNPIYMNYLLKSSKARKEIVTKSGGSTRYNVGQETLSSVSIIVSDVDDEQQKIADFLTTTDIKIGQLTEKHRLLKEYKKGVMQQIFSQQLRFKDANGNVFPDWGNKSLNQLASKITTKNKGRLVKVALTNSAKHGIMSQQDYFEKDIAKGDNTDNYCVVDINDFVYNPRISELAPVGPIGRNKIEKGVMSPLYSVFRFNPGICLDFIEYFFKGTTWHKYMHSVANFGARHDRMNISSADLMALPCPFPCVEEQKEIACFLQSIDSKVEGVAIQIKQTKQFKKGLLQQMFV</sequence>
<evidence type="ECO:0000256" key="2">
    <source>
        <dbReference type="ARBA" id="ARBA00022747"/>
    </source>
</evidence>
<evidence type="ECO:0000256" key="3">
    <source>
        <dbReference type="ARBA" id="ARBA00023125"/>
    </source>
</evidence>
<evidence type="ECO:0000313" key="5">
    <source>
        <dbReference type="EMBL" id="TKG02122.1"/>
    </source>
</evidence>